<feature type="signal peptide" evidence="1">
    <location>
        <begin position="1"/>
        <end position="22"/>
    </location>
</feature>
<evidence type="ECO:0008006" key="4">
    <source>
        <dbReference type="Google" id="ProtNLM"/>
    </source>
</evidence>
<evidence type="ECO:0000313" key="3">
    <source>
        <dbReference type="Proteomes" id="UP000036176"/>
    </source>
</evidence>
<dbReference type="EMBL" id="JYNX01000011">
    <property type="protein sequence ID" value="KMO84768.1"/>
    <property type="molecule type" value="Genomic_DNA"/>
</dbReference>
<reference evidence="2 3" key="1">
    <citation type="journal article" date="2015" name="Genome Biol. Evol.">
        <title>Characterization of Three Mycobacterium spp. with Potential Use in Bioremediation by Genome Sequencing and Comparative Genomics.</title>
        <authorList>
            <person name="Das S."/>
            <person name="Pettersson B.M."/>
            <person name="Behra P.R."/>
            <person name="Ramesh M."/>
            <person name="Dasgupta S."/>
            <person name="Bhattacharya A."/>
            <person name="Kirsebom L.A."/>
        </authorList>
    </citation>
    <scope>NUCLEOTIDE SEQUENCE [LARGE SCALE GENOMIC DNA]</scope>
    <source>
        <strain evidence="2 3">DSM 44219</strain>
    </source>
</reference>
<evidence type="ECO:0000313" key="2">
    <source>
        <dbReference type="EMBL" id="KMO84768.1"/>
    </source>
</evidence>
<comment type="caution">
    <text evidence="2">The sequence shown here is derived from an EMBL/GenBank/DDBJ whole genome shotgun (WGS) entry which is preliminary data.</text>
</comment>
<organism evidence="2 3">
    <name type="scientific">Mycolicibacterium chubuense</name>
    <name type="common">Mycobacterium chubuense</name>
    <dbReference type="NCBI Taxonomy" id="1800"/>
    <lineage>
        <taxon>Bacteria</taxon>
        <taxon>Bacillati</taxon>
        <taxon>Actinomycetota</taxon>
        <taxon>Actinomycetes</taxon>
        <taxon>Mycobacteriales</taxon>
        <taxon>Mycobacteriaceae</taxon>
        <taxon>Mycolicibacterium</taxon>
    </lineage>
</organism>
<evidence type="ECO:0000256" key="1">
    <source>
        <dbReference type="SAM" id="SignalP"/>
    </source>
</evidence>
<keyword evidence="1" id="KW-0732">Signal</keyword>
<dbReference type="AlphaFoldDB" id="A0A0J6WRI8"/>
<proteinExistence type="predicted"/>
<name>A0A0J6WRI8_MYCCU</name>
<dbReference type="Proteomes" id="UP000036176">
    <property type="component" value="Unassembled WGS sequence"/>
</dbReference>
<feature type="chain" id="PRO_5005283938" description="DUF732 domain-containing protein" evidence="1">
    <location>
        <begin position="23"/>
        <end position="99"/>
    </location>
</feature>
<protein>
    <recommendedName>
        <fullName evidence="4">DUF732 domain-containing protein</fullName>
    </recommendedName>
</protein>
<sequence precursor="true">MMVIAVLAALTVGLGVAAHAQADCRESEFDWAATYVGALQNHDLGYLVDGRGIPVALAAEAVCKGSSAHGIADEYDFGLATAEQIARAVNLHVCPEMAQ</sequence>
<dbReference type="PATRIC" id="fig|1800.3.peg.395"/>
<gene>
    <name evidence="2" type="ORF">MCHUDSM44219_00392</name>
</gene>
<accession>A0A0J6WRI8</accession>
<keyword evidence="3" id="KW-1185">Reference proteome</keyword>